<evidence type="ECO:0000313" key="1">
    <source>
        <dbReference type="EMBL" id="XDQ79422.1"/>
    </source>
</evidence>
<protein>
    <recommendedName>
        <fullName evidence="2">DUF5047 domain-containing protein</fullName>
    </recommendedName>
</protein>
<reference evidence="1" key="1">
    <citation type="submission" date="2024-07" db="EMBL/GenBank/DDBJ databases">
        <authorList>
            <person name="Yu S.T."/>
        </authorList>
    </citation>
    <scope>NUCLEOTIDE SEQUENCE</scope>
    <source>
        <strain evidence="1">Y1</strain>
    </source>
</reference>
<accession>A0AB39TJV2</accession>
<evidence type="ECO:0008006" key="2">
    <source>
        <dbReference type="Google" id="ProtNLM"/>
    </source>
</evidence>
<dbReference type="RefSeq" id="WP_369183335.1">
    <property type="nucleotide sequence ID" value="NZ_CP163445.1"/>
</dbReference>
<sequence length="396" mass="42890">MTTPAGAPAVHQYTYLFCDLVTDRVLAELPVIGAEYSTELNGVGTFRGTVPLSDDVAQLSPMDATIPARTALYVDRDGVIVWAGIIWTRRPLTSANGIIWGMELQGSEFASYWQNRFVNKLLSTDYNLLISNKADTRYVPDGQRMYDDQAWIVWSLLRYAEADPSGAGTIHVDTNPLVNATGVTRSRTYDPGQQRPDILTSIRQLAAVDGGFDWGIEAGWNADGTRYRRWAVWYPRRGRTATQTGFLFQYGPGGNVVVPDWPEDGMGYANRCIARGSGAGQDVVTGIAEAPDHWGAGWPLVERVATYDGVTQANTIQAHAQADLYAHSTASTAPTFVVDADADPVLGSYTVGDSAQFAIDPGPYYPQGRVQALRIVSIKVSVTGGPEKVALTCTGA</sequence>
<proteinExistence type="predicted"/>
<organism evidence="1">
    <name type="scientific">Streptomyces sp. Y1</name>
    <dbReference type="NCBI Taxonomy" id="3238634"/>
    <lineage>
        <taxon>Bacteria</taxon>
        <taxon>Bacillati</taxon>
        <taxon>Actinomycetota</taxon>
        <taxon>Actinomycetes</taxon>
        <taxon>Kitasatosporales</taxon>
        <taxon>Streptomycetaceae</taxon>
        <taxon>Streptomyces</taxon>
    </lineage>
</organism>
<dbReference type="EMBL" id="CP163445">
    <property type="protein sequence ID" value="XDQ79422.1"/>
    <property type="molecule type" value="Genomic_DNA"/>
</dbReference>
<dbReference type="AlphaFoldDB" id="A0AB39TJV2"/>
<gene>
    <name evidence="1" type="ORF">AB2U05_13590</name>
</gene>
<name>A0AB39TJV2_9ACTN</name>